<dbReference type="RefSeq" id="XP_028864737.1">
    <property type="nucleotide sequence ID" value="XM_029008448.1"/>
</dbReference>
<feature type="region of interest" description="Disordered" evidence="1">
    <location>
        <begin position="248"/>
        <end position="273"/>
    </location>
</feature>
<evidence type="ECO:0000313" key="5">
    <source>
        <dbReference type="Proteomes" id="UP000078597"/>
    </source>
</evidence>
<evidence type="ECO:0000313" key="6">
    <source>
        <dbReference type="Proteomes" id="UP000219813"/>
    </source>
</evidence>
<keyword evidence="2" id="KW-0472">Membrane</keyword>
<evidence type="ECO:0000256" key="2">
    <source>
        <dbReference type="SAM" id="Phobius"/>
    </source>
</evidence>
<keyword evidence="2" id="KW-1133">Transmembrane helix</keyword>
<keyword evidence="2" id="KW-0812">Transmembrane</keyword>
<accession>A0A1A8WX71</accession>
<organism evidence="3 5">
    <name type="scientific">Plasmodium malariae</name>
    <dbReference type="NCBI Taxonomy" id="5858"/>
    <lineage>
        <taxon>Eukaryota</taxon>
        <taxon>Sar</taxon>
        <taxon>Alveolata</taxon>
        <taxon>Apicomplexa</taxon>
        <taxon>Aconoidasida</taxon>
        <taxon>Haemosporida</taxon>
        <taxon>Plasmodiidae</taxon>
        <taxon>Plasmodium</taxon>
        <taxon>Plasmodium (Plasmodium)</taxon>
    </lineage>
</organism>
<feature type="transmembrane region" description="Helical" evidence="2">
    <location>
        <begin position="410"/>
        <end position="433"/>
    </location>
</feature>
<dbReference type="OrthoDB" id="381740at2759"/>
<protein>
    <submittedName>
        <fullName evidence="3">Uncharacterized protein</fullName>
    </submittedName>
</protein>
<dbReference type="AlphaFoldDB" id="A0A1A8WX71"/>
<proteinExistence type="predicted"/>
<dbReference type="EMBL" id="LT594635">
    <property type="protein sequence ID" value="SCP03785.1"/>
    <property type="molecule type" value="Genomic_DNA"/>
</dbReference>
<reference evidence="4 6" key="3">
    <citation type="submission" date="2016-06" db="EMBL/GenBank/DDBJ databases">
        <authorList>
            <consortium name="Pathogen Informatics"/>
        </authorList>
    </citation>
    <scope>NUCLEOTIDE SEQUENCE [LARGE SCALE GENOMIC DNA]</scope>
</reference>
<dbReference type="Proteomes" id="UP000219813">
    <property type="component" value="Chromosome 14"/>
</dbReference>
<name>A0A1A8WX71_PLAMA</name>
<reference evidence="3" key="1">
    <citation type="submission" date="2016-05" db="EMBL/GenBank/DDBJ databases">
        <authorList>
            <person name="Lavstsen T."/>
            <person name="Jespersen J.S."/>
        </authorList>
    </citation>
    <scope>NUCLEOTIDE SEQUENCE [LARGE SCALE GENOMIC DNA]</scope>
</reference>
<dbReference type="Proteomes" id="UP000078597">
    <property type="component" value="Unassembled WGS sequence"/>
</dbReference>
<evidence type="ECO:0000313" key="4">
    <source>
        <dbReference type="EMBL" id="SCP03785.1"/>
    </source>
</evidence>
<dbReference type="OMA" id="NNIWCFL"/>
<evidence type="ECO:0000313" key="3">
    <source>
        <dbReference type="EMBL" id="SBS96965.1"/>
    </source>
</evidence>
<sequence>MMGVIKKNIASHSCDKKFFTTVLKNKINYSNKYKHFLGCNDDISLDTLSSKYIKVFNVNNYNFIIYGILHGQINERSCSGKDCSELLKNIKTDYVLFELCEQRLKRIFNIILSKKEKQKCYYNNNYSRLTYLPRIHNGFLQNEFIPVVEECVQKQLTFFLFDRNINTIKNRLDSMLLYDTKAYRKFFTYCIESISLRNYSYDKFTKLFKVYFSSVDKEKNVYDEMKGVFPMQYKHNLKDKREDHTKNLANNKHNENSNTKEEDVKQGSNRSEENTHINTYENFECLKKLNAIKILNERLLLLSKPTYEVLVEEKYKYAANNIWCFLLNNEANFFENKCKKRILVICSINILENLTQELQTTYHSLCKRYNNNKNNANSSNKIPEQLMFENPYSSYNFYVKPHWPLIFIKYYFVPYLILYIALSTFYSFCSWIYRSNFQKSSSFSHKIVDIQV</sequence>
<dbReference type="VEuPathDB" id="PlasmoDB:PmUG01_14084600"/>
<dbReference type="GeneID" id="39872157"/>
<evidence type="ECO:0000256" key="1">
    <source>
        <dbReference type="SAM" id="MobiDB-lite"/>
    </source>
</evidence>
<dbReference type="KEGG" id="pmal:PMUG01_14084600"/>
<reference evidence="5" key="2">
    <citation type="submission" date="2016-05" db="EMBL/GenBank/DDBJ databases">
        <authorList>
            <person name="Naeem Raeece"/>
        </authorList>
    </citation>
    <scope>NUCLEOTIDE SEQUENCE [LARGE SCALE GENOMIC DNA]</scope>
</reference>
<gene>
    <name evidence="4" type="primary">PmUG01_14084600</name>
    <name evidence="3" type="ORF">PMALA_058410</name>
    <name evidence="4" type="ORF">PMUG01_14084600</name>
</gene>
<dbReference type="EMBL" id="FLQW01004511">
    <property type="protein sequence ID" value="SBS96965.1"/>
    <property type="molecule type" value="Genomic_DNA"/>
</dbReference>
<keyword evidence="6" id="KW-1185">Reference proteome</keyword>